<feature type="region of interest" description="Disordered" evidence="5">
    <location>
        <begin position="309"/>
        <end position="444"/>
    </location>
</feature>
<gene>
    <name evidence="8" type="ORF">GRF29_28g2714549</name>
</gene>
<dbReference type="SUPFAM" id="SSF57850">
    <property type="entry name" value="RING/U-box"/>
    <property type="match status" value="1"/>
</dbReference>
<dbReference type="AlphaFoldDB" id="A0AAN6M1V8"/>
<proteinExistence type="predicted"/>
<dbReference type="PANTHER" id="PTHR12618">
    <property type="entry name" value="PHD AND RING FINGER DOMAIN-CONTAINING PROTEIN 1"/>
    <property type="match status" value="1"/>
</dbReference>
<keyword evidence="9" id="KW-1185">Reference proteome</keyword>
<feature type="compositionally biased region" description="Basic and acidic residues" evidence="5">
    <location>
        <begin position="333"/>
        <end position="354"/>
    </location>
</feature>
<evidence type="ECO:0000259" key="7">
    <source>
        <dbReference type="PROSITE" id="PS50089"/>
    </source>
</evidence>
<feature type="compositionally biased region" description="Low complexity" evidence="5">
    <location>
        <begin position="556"/>
        <end position="565"/>
    </location>
</feature>
<feature type="compositionally biased region" description="Low complexity" evidence="5">
    <location>
        <begin position="407"/>
        <end position="418"/>
    </location>
</feature>
<keyword evidence="3" id="KW-0862">Zinc</keyword>
<dbReference type="InterPro" id="IPR001841">
    <property type="entry name" value="Znf_RING"/>
</dbReference>
<feature type="compositionally biased region" description="Basic residues" evidence="5">
    <location>
        <begin position="532"/>
        <end position="541"/>
    </location>
</feature>
<reference evidence="8 9" key="1">
    <citation type="submission" date="2021-02" db="EMBL/GenBank/DDBJ databases">
        <title>Genome assembly of Pseudopithomyces chartarum.</title>
        <authorList>
            <person name="Jauregui R."/>
            <person name="Singh J."/>
            <person name="Voisey C."/>
        </authorList>
    </citation>
    <scope>NUCLEOTIDE SEQUENCE [LARGE SCALE GENOMIC DNA]</scope>
    <source>
        <strain evidence="8 9">AGR01</strain>
    </source>
</reference>
<sequence>MNSSGHFSCTSPLLYRTNGRDLYSLPRRSRPQEESPVLATDDASLANEAAETINDEPQPNKLLDIISTPTEPTPKDEDLVAHLLPCGHNLHNECLKPWVERANSCPICRANFNMVELSARIGGRIFSSYAVQDKQQVAEIDPSMIVEDDYFYEEEAEPDFVCMVCDDIGDPSRLMECHSCGNYCHVFCAGMDDMPRRGPWYCQHCMENPAMLRSASRRSTMRGPSIYANSRTRSTQYRRHSRAPDEWVGVWQSVWDRLHFDIEFPFEDDDQSESRSMIQRRETEEWERRFELARQMGAGSRLRAAADTITTLRQRPVNRTLHREVPQTPTSPKDPESQEELRAWNAFEKARGQAEEGNQERAASVSSRGGRGRKRKSRSSTPAEPDPPEPQPERKLKRPRTRLNLNTAESSATAAARRPNTASHASPPAGTNNGDESAAPGFLQSLLQEVEVDRFAQDRQIAAPQPKRIIVDRACSPQNSSPGLSPVYPTPHGMSTPPPLNIAKTESPTHRDQQLSPTYSPYSPANDDVRQGRRRLAHRPHSPGLHSPPRSKDSSPSRSSALSYSTKRELQLMVTSVLKPLYTKKEVTKDEYTDINRDVSRLLYDRVAEAGSDALSTQDARDKWQKLANSEVENAIKGIAGARTAGSIAAEDSASSSS</sequence>
<dbReference type="PROSITE" id="PS50016">
    <property type="entry name" value="ZF_PHD_2"/>
    <property type="match status" value="1"/>
</dbReference>
<feature type="domain" description="RING-type" evidence="7">
    <location>
        <begin position="83"/>
        <end position="109"/>
    </location>
</feature>
<feature type="domain" description="PHD-type" evidence="6">
    <location>
        <begin position="159"/>
        <end position="208"/>
    </location>
</feature>
<organism evidence="8 9">
    <name type="scientific">Pseudopithomyces chartarum</name>
    <dbReference type="NCBI Taxonomy" id="1892770"/>
    <lineage>
        <taxon>Eukaryota</taxon>
        <taxon>Fungi</taxon>
        <taxon>Dikarya</taxon>
        <taxon>Ascomycota</taxon>
        <taxon>Pezizomycotina</taxon>
        <taxon>Dothideomycetes</taxon>
        <taxon>Pleosporomycetidae</taxon>
        <taxon>Pleosporales</taxon>
        <taxon>Massarineae</taxon>
        <taxon>Didymosphaeriaceae</taxon>
        <taxon>Pseudopithomyces</taxon>
    </lineage>
</organism>
<protein>
    <recommendedName>
        <fullName evidence="10">PHD and RING finger domain-containing protein</fullName>
    </recommendedName>
</protein>
<feature type="compositionally biased region" description="Polar residues" evidence="5">
    <location>
        <begin position="514"/>
        <end position="523"/>
    </location>
</feature>
<keyword evidence="2 4" id="KW-0863">Zinc-finger</keyword>
<name>A0AAN6M1V8_9PLEO</name>
<dbReference type="Pfam" id="PF13639">
    <property type="entry name" value="zf-RING_2"/>
    <property type="match status" value="1"/>
</dbReference>
<dbReference type="Proteomes" id="UP001280581">
    <property type="component" value="Unassembled WGS sequence"/>
</dbReference>
<evidence type="ECO:0000256" key="2">
    <source>
        <dbReference type="ARBA" id="ARBA00022771"/>
    </source>
</evidence>
<dbReference type="GO" id="GO:0008270">
    <property type="term" value="F:zinc ion binding"/>
    <property type="evidence" value="ECO:0007669"/>
    <property type="project" value="UniProtKB-KW"/>
</dbReference>
<dbReference type="PROSITE" id="PS50089">
    <property type="entry name" value="ZF_RING_2"/>
    <property type="match status" value="1"/>
</dbReference>
<accession>A0AAN6M1V8</accession>
<evidence type="ECO:0000259" key="6">
    <source>
        <dbReference type="PROSITE" id="PS50016"/>
    </source>
</evidence>
<dbReference type="Gene3D" id="3.30.40.10">
    <property type="entry name" value="Zinc/RING finger domain, C3HC4 (zinc finger)"/>
    <property type="match status" value="2"/>
</dbReference>
<evidence type="ECO:0000256" key="3">
    <source>
        <dbReference type="ARBA" id="ARBA00022833"/>
    </source>
</evidence>
<dbReference type="InterPro" id="IPR019787">
    <property type="entry name" value="Znf_PHD-finger"/>
</dbReference>
<feature type="compositionally biased region" description="Polar residues" evidence="5">
    <location>
        <begin position="420"/>
        <end position="435"/>
    </location>
</feature>
<dbReference type="InterPro" id="IPR001965">
    <property type="entry name" value="Znf_PHD"/>
</dbReference>
<dbReference type="SMART" id="SM00249">
    <property type="entry name" value="PHD"/>
    <property type="match status" value="1"/>
</dbReference>
<evidence type="ECO:0000256" key="5">
    <source>
        <dbReference type="SAM" id="MobiDB-lite"/>
    </source>
</evidence>
<comment type="caution">
    <text evidence="8">The sequence shown here is derived from an EMBL/GenBank/DDBJ whole genome shotgun (WGS) entry which is preliminary data.</text>
</comment>
<dbReference type="SUPFAM" id="SSF57903">
    <property type="entry name" value="FYVE/PHD zinc finger"/>
    <property type="match status" value="1"/>
</dbReference>
<dbReference type="InterPro" id="IPR047157">
    <property type="entry name" value="PHRF1/Atg35"/>
</dbReference>
<feature type="region of interest" description="Disordered" evidence="5">
    <location>
        <begin position="458"/>
        <end position="566"/>
    </location>
</feature>
<dbReference type="PANTHER" id="PTHR12618:SF20">
    <property type="entry name" value="PHD AND RING FINGER DOMAIN-CONTAINING PROTEIN 1"/>
    <property type="match status" value="1"/>
</dbReference>
<dbReference type="InterPro" id="IPR011011">
    <property type="entry name" value="Znf_FYVE_PHD"/>
</dbReference>
<dbReference type="EMBL" id="WVTA01000004">
    <property type="protein sequence ID" value="KAK3214323.1"/>
    <property type="molecule type" value="Genomic_DNA"/>
</dbReference>
<evidence type="ECO:0000313" key="8">
    <source>
        <dbReference type="EMBL" id="KAK3214323.1"/>
    </source>
</evidence>
<dbReference type="InterPro" id="IPR013083">
    <property type="entry name" value="Znf_RING/FYVE/PHD"/>
</dbReference>
<evidence type="ECO:0000256" key="4">
    <source>
        <dbReference type="PROSITE-ProRule" id="PRU00175"/>
    </source>
</evidence>
<evidence type="ECO:0008006" key="10">
    <source>
        <dbReference type="Google" id="ProtNLM"/>
    </source>
</evidence>
<keyword evidence="1" id="KW-0479">Metal-binding</keyword>
<evidence type="ECO:0000256" key="1">
    <source>
        <dbReference type="ARBA" id="ARBA00022723"/>
    </source>
</evidence>
<evidence type="ECO:0000313" key="9">
    <source>
        <dbReference type="Proteomes" id="UP001280581"/>
    </source>
</evidence>